<comment type="caution">
    <text evidence="1">The sequence shown here is derived from an EMBL/GenBank/DDBJ whole genome shotgun (WGS) entry which is preliminary data.</text>
</comment>
<keyword evidence="2" id="KW-1185">Reference proteome</keyword>
<organism evidence="1 2">
    <name type="scientific">Melastoma candidum</name>
    <dbReference type="NCBI Taxonomy" id="119954"/>
    <lineage>
        <taxon>Eukaryota</taxon>
        <taxon>Viridiplantae</taxon>
        <taxon>Streptophyta</taxon>
        <taxon>Embryophyta</taxon>
        <taxon>Tracheophyta</taxon>
        <taxon>Spermatophyta</taxon>
        <taxon>Magnoliopsida</taxon>
        <taxon>eudicotyledons</taxon>
        <taxon>Gunneridae</taxon>
        <taxon>Pentapetalae</taxon>
        <taxon>rosids</taxon>
        <taxon>malvids</taxon>
        <taxon>Myrtales</taxon>
        <taxon>Melastomataceae</taxon>
        <taxon>Melastomatoideae</taxon>
        <taxon>Melastomateae</taxon>
        <taxon>Melastoma</taxon>
    </lineage>
</organism>
<evidence type="ECO:0000313" key="1">
    <source>
        <dbReference type="EMBL" id="KAI4386427.1"/>
    </source>
</evidence>
<dbReference type="EMBL" id="CM042881">
    <property type="protein sequence ID" value="KAI4386427.1"/>
    <property type="molecule type" value="Genomic_DNA"/>
</dbReference>
<protein>
    <submittedName>
        <fullName evidence="1">Uncharacterized protein</fullName>
    </submittedName>
</protein>
<gene>
    <name evidence="1" type="ORF">MLD38_004359</name>
</gene>
<name>A0ACB9S5D9_9MYRT</name>
<accession>A0ACB9S5D9</accession>
<dbReference type="Proteomes" id="UP001057402">
    <property type="component" value="Chromosome 2"/>
</dbReference>
<evidence type="ECO:0000313" key="2">
    <source>
        <dbReference type="Proteomes" id="UP001057402"/>
    </source>
</evidence>
<sequence>MVTRCIPMAIVVAVAFACGVSTAQDQKPLAPALYVFGASMVDAGNSRILRNEEKDSWLPYGVDLQDPSIIARASNSLTYANFIAEHLGLPLLPPVLSFKDAESRSKILTGINYACSSSGILNHTGLVTVREQPLSALRF</sequence>
<reference evidence="2" key="1">
    <citation type="journal article" date="2023" name="Front. Plant Sci.">
        <title>Chromosomal-level genome assembly of Melastoma candidum provides insights into trichome evolution.</title>
        <authorList>
            <person name="Zhong Y."/>
            <person name="Wu W."/>
            <person name="Sun C."/>
            <person name="Zou P."/>
            <person name="Liu Y."/>
            <person name="Dai S."/>
            <person name="Zhou R."/>
        </authorList>
    </citation>
    <scope>NUCLEOTIDE SEQUENCE [LARGE SCALE GENOMIC DNA]</scope>
</reference>
<proteinExistence type="predicted"/>